<name>A3IIC2_9CHRO</name>
<keyword evidence="2" id="KW-1185">Reference proteome</keyword>
<evidence type="ECO:0000313" key="2">
    <source>
        <dbReference type="Proteomes" id="UP000003781"/>
    </source>
</evidence>
<reference evidence="1 2" key="1">
    <citation type="submission" date="2007-03" db="EMBL/GenBank/DDBJ databases">
        <authorList>
            <person name="Stal L."/>
            <person name="Ferriera S."/>
            <person name="Johnson J."/>
            <person name="Kravitz S."/>
            <person name="Beeson K."/>
            <person name="Sutton G."/>
            <person name="Rogers Y.-H."/>
            <person name="Friedman R."/>
            <person name="Frazier M."/>
            <person name="Venter J.C."/>
        </authorList>
    </citation>
    <scope>NUCLEOTIDE SEQUENCE [LARGE SCALE GENOMIC DNA]</scope>
    <source>
        <strain evidence="1 2">CCY0110</strain>
    </source>
</reference>
<evidence type="ECO:0000313" key="1">
    <source>
        <dbReference type="EMBL" id="EAZ93554.1"/>
    </source>
</evidence>
<dbReference type="AlphaFoldDB" id="A3IIC2"/>
<organism evidence="1 2">
    <name type="scientific">Crocosphaera chwakensis CCY0110</name>
    <dbReference type="NCBI Taxonomy" id="391612"/>
    <lineage>
        <taxon>Bacteria</taxon>
        <taxon>Bacillati</taxon>
        <taxon>Cyanobacteriota</taxon>
        <taxon>Cyanophyceae</taxon>
        <taxon>Oscillatoriophycideae</taxon>
        <taxon>Chroococcales</taxon>
        <taxon>Aphanothecaceae</taxon>
        <taxon>Crocosphaera</taxon>
        <taxon>Crocosphaera chwakensis</taxon>
    </lineage>
</organism>
<protein>
    <submittedName>
        <fullName evidence="1">Uncharacterized protein</fullName>
    </submittedName>
</protein>
<proteinExistence type="predicted"/>
<sequence length="20" mass="2331">MFPQKQNQPLVKAAIVQLNY</sequence>
<accession>A3IIC2</accession>
<gene>
    <name evidence="1" type="ORF">CY0110_17202</name>
</gene>
<dbReference type="Proteomes" id="UP000003781">
    <property type="component" value="Unassembled WGS sequence"/>
</dbReference>
<comment type="caution">
    <text evidence="1">The sequence shown here is derived from an EMBL/GenBank/DDBJ whole genome shotgun (WGS) entry which is preliminary data.</text>
</comment>
<dbReference type="EMBL" id="AAXW01000002">
    <property type="protein sequence ID" value="EAZ93554.1"/>
    <property type="molecule type" value="Genomic_DNA"/>
</dbReference>